<organism evidence="1">
    <name type="scientific">Physcomitrium patens</name>
    <name type="common">Spreading-leaved earth moss</name>
    <name type="synonym">Physcomitrella patens</name>
    <dbReference type="NCBI Taxonomy" id="3218"/>
    <lineage>
        <taxon>Eukaryota</taxon>
        <taxon>Viridiplantae</taxon>
        <taxon>Streptophyta</taxon>
        <taxon>Embryophyta</taxon>
        <taxon>Bryophyta</taxon>
        <taxon>Bryophytina</taxon>
        <taxon>Bryopsida</taxon>
        <taxon>Funariidae</taxon>
        <taxon>Funariales</taxon>
        <taxon>Funariaceae</taxon>
        <taxon>Physcomitrium</taxon>
    </lineage>
</organism>
<proteinExistence type="predicted"/>
<reference evidence="1 3" key="1">
    <citation type="journal article" date="2008" name="Science">
        <title>The Physcomitrella genome reveals evolutionary insights into the conquest of land by plants.</title>
        <authorList>
            <person name="Rensing S."/>
            <person name="Lang D."/>
            <person name="Zimmer A."/>
            <person name="Terry A."/>
            <person name="Salamov A."/>
            <person name="Shapiro H."/>
            <person name="Nishiyama T."/>
            <person name="Perroud P.-F."/>
            <person name="Lindquist E."/>
            <person name="Kamisugi Y."/>
            <person name="Tanahashi T."/>
            <person name="Sakakibara K."/>
            <person name="Fujita T."/>
            <person name="Oishi K."/>
            <person name="Shin-I T."/>
            <person name="Kuroki Y."/>
            <person name="Toyoda A."/>
            <person name="Suzuki Y."/>
            <person name="Hashimoto A."/>
            <person name="Yamaguchi K."/>
            <person name="Sugano A."/>
            <person name="Kohara Y."/>
            <person name="Fujiyama A."/>
            <person name="Anterola A."/>
            <person name="Aoki S."/>
            <person name="Ashton N."/>
            <person name="Barbazuk W.B."/>
            <person name="Barker E."/>
            <person name="Bennetzen J."/>
            <person name="Bezanilla M."/>
            <person name="Blankenship R."/>
            <person name="Cho S.H."/>
            <person name="Dutcher S."/>
            <person name="Estelle M."/>
            <person name="Fawcett J.A."/>
            <person name="Gundlach H."/>
            <person name="Hanada K."/>
            <person name="Heyl A."/>
            <person name="Hicks K.A."/>
            <person name="Hugh J."/>
            <person name="Lohr M."/>
            <person name="Mayer K."/>
            <person name="Melkozernov A."/>
            <person name="Murata T."/>
            <person name="Nelson D."/>
            <person name="Pils B."/>
            <person name="Prigge M."/>
            <person name="Reiss B."/>
            <person name="Renner T."/>
            <person name="Rombauts S."/>
            <person name="Rushton P."/>
            <person name="Sanderfoot A."/>
            <person name="Schween G."/>
            <person name="Shiu S.-H."/>
            <person name="Stueber K."/>
            <person name="Theodoulou F.L."/>
            <person name="Tu H."/>
            <person name="Van de Peer Y."/>
            <person name="Verrier P.J."/>
            <person name="Waters E."/>
            <person name="Wood A."/>
            <person name="Yang L."/>
            <person name="Cove D."/>
            <person name="Cuming A."/>
            <person name="Hasebe M."/>
            <person name="Lucas S."/>
            <person name="Mishler D.B."/>
            <person name="Reski R."/>
            <person name="Grigoriev I."/>
            <person name="Quatrano R.S."/>
            <person name="Boore J.L."/>
        </authorList>
    </citation>
    <scope>NUCLEOTIDE SEQUENCE [LARGE SCALE GENOMIC DNA]</scope>
    <source>
        <strain evidence="2 3">cv. Gransden 2004</strain>
    </source>
</reference>
<reference evidence="1 3" key="2">
    <citation type="journal article" date="2018" name="Plant J.">
        <title>The Physcomitrella patens chromosome-scale assembly reveals moss genome structure and evolution.</title>
        <authorList>
            <person name="Lang D."/>
            <person name="Ullrich K.K."/>
            <person name="Murat F."/>
            <person name="Fuchs J."/>
            <person name="Jenkins J."/>
            <person name="Haas F.B."/>
            <person name="Piednoel M."/>
            <person name="Gundlach H."/>
            <person name="Van Bel M."/>
            <person name="Meyberg R."/>
            <person name="Vives C."/>
            <person name="Morata J."/>
            <person name="Symeonidi A."/>
            <person name="Hiss M."/>
            <person name="Muchero W."/>
            <person name="Kamisugi Y."/>
            <person name="Saleh O."/>
            <person name="Blanc G."/>
            <person name="Decker E.L."/>
            <person name="van Gessel N."/>
            <person name="Grimwood J."/>
            <person name="Hayes R.D."/>
            <person name="Graham S.W."/>
            <person name="Gunter L.E."/>
            <person name="McDaniel S.F."/>
            <person name="Hoernstein S.N.W."/>
            <person name="Larsson A."/>
            <person name="Li F.W."/>
            <person name="Perroud P.F."/>
            <person name="Phillips J."/>
            <person name="Ranjan P."/>
            <person name="Rokshar D.S."/>
            <person name="Rothfels C.J."/>
            <person name="Schneider L."/>
            <person name="Shu S."/>
            <person name="Stevenson D.W."/>
            <person name="Thummler F."/>
            <person name="Tillich M."/>
            <person name="Villarreal Aguilar J.C."/>
            <person name="Widiez T."/>
            <person name="Wong G.K."/>
            <person name="Wymore A."/>
            <person name="Zhang Y."/>
            <person name="Zimmer A.D."/>
            <person name="Quatrano R.S."/>
            <person name="Mayer K.F.X."/>
            <person name="Goodstein D."/>
            <person name="Casacuberta J.M."/>
            <person name="Vandepoele K."/>
            <person name="Reski R."/>
            <person name="Cuming A.C."/>
            <person name="Tuskan G.A."/>
            <person name="Maumus F."/>
            <person name="Salse J."/>
            <person name="Schmutz J."/>
            <person name="Rensing S.A."/>
        </authorList>
    </citation>
    <scope>NUCLEOTIDE SEQUENCE [LARGE SCALE GENOMIC DNA]</scope>
    <source>
        <strain evidence="2 3">cv. Gransden 2004</strain>
    </source>
</reference>
<name>A9TU92_PHYPA</name>
<dbReference type="Gramene" id="Pp3c24_16760V3.1">
    <property type="protein sequence ID" value="PAC:32911042.CDS.1"/>
    <property type="gene ID" value="Pp3c24_16760"/>
</dbReference>
<evidence type="ECO:0000313" key="1">
    <source>
        <dbReference type="EMBL" id="PNR28594.1"/>
    </source>
</evidence>
<dbReference type="EnsemblPlants" id="Pp3c24_16760V3.1">
    <property type="protein sequence ID" value="PAC:32911042.CDS.1"/>
    <property type="gene ID" value="Pp3c24_16760"/>
</dbReference>
<protein>
    <submittedName>
        <fullName evidence="1 2">Uncharacterized protein</fullName>
    </submittedName>
</protein>
<dbReference type="HOGENOM" id="CLU_148978_0_0_1"/>
<reference evidence="2" key="3">
    <citation type="submission" date="2020-12" db="UniProtKB">
        <authorList>
            <consortium name="EnsemblPlants"/>
        </authorList>
    </citation>
    <scope>IDENTIFICATION</scope>
</reference>
<dbReference type="Gramene" id="Pp3c24_16760V3.2">
    <property type="protein sequence ID" value="PAC:32911043.CDS.1"/>
    <property type="gene ID" value="Pp3c24_16760"/>
</dbReference>
<accession>A9TU92</accession>
<evidence type="ECO:0000313" key="3">
    <source>
        <dbReference type="Proteomes" id="UP000006727"/>
    </source>
</evidence>
<dbReference type="RefSeq" id="XP_024363748.1">
    <property type="nucleotide sequence ID" value="XM_024507980.2"/>
</dbReference>
<dbReference type="GeneID" id="112276569"/>
<dbReference type="EnsemblPlants" id="Pp3c24_16760V3.2">
    <property type="protein sequence ID" value="PAC:32911043.CDS.1"/>
    <property type="gene ID" value="Pp3c24_16760"/>
</dbReference>
<gene>
    <name evidence="2" type="primary">LOC112276569</name>
    <name evidence="1" type="ORF">PHYPA_029186</name>
</gene>
<dbReference type="PaxDb" id="3218-PP1S323_27V6.1"/>
<sequence>MAKDRAESSSFGAVISIFTILTIPGNLVPIAYAGSVRISQDDTPLACTGSTCMIPGCNLAANRVHGCTGDQTKVGRCPGTKGFDQFKDVCKGGQFSIDWRIKPLRLQFRNTANDFEECLLKEAYEGQGFPPTPPSARRYYTCNMGR</sequence>
<dbReference type="eggNOG" id="ENOG502SUPW">
    <property type="taxonomic scope" value="Eukaryota"/>
</dbReference>
<dbReference type="OMA" id="RNTANDF"/>
<dbReference type="Proteomes" id="UP000006727">
    <property type="component" value="Chromosome 24"/>
</dbReference>
<dbReference type="EMBL" id="ABEU02000024">
    <property type="protein sequence ID" value="PNR28594.1"/>
    <property type="molecule type" value="Genomic_DNA"/>
</dbReference>
<dbReference type="AlphaFoldDB" id="A9TU92"/>
<keyword evidence="3" id="KW-1185">Reference proteome</keyword>
<evidence type="ECO:0000313" key="2">
    <source>
        <dbReference type="EnsemblPlants" id="PAC:32911042.CDS.1"/>
    </source>
</evidence>